<dbReference type="EMBL" id="RBXL01000001">
    <property type="protein sequence ID" value="RKT44497.1"/>
    <property type="molecule type" value="Genomic_DNA"/>
</dbReference>
<proteinExistence type="predicted"/>
<protein>
    <submittedName>
        <fullName evidence="1">Uncharacterized protein</fullName>
    </submittedName>
</protein>
<name>A0A495V808_9GAMM</name>
<gene>
    <name evidence="1" type="ORF">BDD21_1882</name>
</gene>
<sequence length="125" mass="12975">MTKFKREVCRNLELDGPPTAESCAAVGSALLKLARDTAGAVALCRSNPDPSRPSWAQVIGAGAALATLLSAAKTCSAAGIPIGEPWVVQSIQDQSGRLAVEMETLAVAFETAREDLRAAGTPRPE</sequence>
<reference evidence="1 2" key="1">
    <citation type="submission" date="2018-10" db="EMBL/GenBank/DDBJ databases">
        <title>Genomic Encyclopedia of Archaeal and Bacterial Type Strains, Phase II (KMG-II): from individual species to whole genera.</title>
        <authorList>
            <person name="Goeker M."/>
        </authorList>
    </citation>
    <scope>NUCLEOTIDE SEQUENCE [LARGE SCALE GENOMIC DNA]</scope>
    <source>
        <strain evidence="1 2">DSM 235</strain>
    </source>
</reference>
<keyword evidence="2" id="KW-1185">Reference proteome</keyword>
<organism evidence="1 2">
    <name type="scientific">Thiocapsa rosea</name>
    <dbReference type="NCBI Taxonomy" id="69360"/>
    <lineage>
        <taxon>Bacteria</taxon>
        <taxon>Pseudomonadati</taxon>
        <taxon>Pseudomonadota</taxon>
        <taxon>Gammaproteobacteria</taxon>
        <taxon>Chromatiales</taxon>
        <taxon>Chromatiaceae</taxon>
        <taxon>Thiocapsa</taxon>
    </lineage>
</organism>
<dbReference type="AlphaFoldDB" id="A0A495V808"/>
<comment type="caution">
    <text evidence="1">The sequence shown here is derived from an EMBL/GenBank/DDBJ whole genome shotgun (WGS) entry which is preliminary data.</text>
</comment>
<dbReference type="Proteomes" id="UP000274556">
    <property type="component" value="Unassembled WGS sequence"/>
</dbReference>
<accession>A0A495V808</accession>
<evidence type="ECO:0000313" key="1">
    <source>
        <dbReference type="EMBL" id="RKT44497.1"/>
    </source>
</evidence>
<evidence type="ECO:0000313" key="2">
    <source>
        <dbReference type="Proteomes" id="UP000274556"/>
    </source>
</evidence>
<dbReference type="RefSeq" id="WP_120796935.1">
    <property type="nucleotide sequence ID" value="NZ_RBXL01000001.1"/>
</dbReference>